<keyword evidence="2" id="KW-1133">Transmembrane helix</keyword>
<dbReference type="InterPro" id="IPR007060">
    <property type="entry name" value="FtsL/DivIC"/>
</dbReference>
<evidence type="ECO:0000256" key="1">
    <source>
        <dbReference type="SAM" id="Coils"/>
    </source>
</evidence>
<organism evidence="3 4">
    <name type="scientific">Pelagicoccus albus</name>
    <dbReference type="NCBI Taxonomy" id="415222"/>
    <lineage>
        <taxon>Bacteria</taxon>
        <taxon>Pseudomonadati</taxon>
        <taxon>Verrucomicrobiota</taxon>
        <taxon>Opitutia</taxon>
        <taxon>Puniceicoccales</taxon>
        <taxon>Pelagicoccaceae</taxon>
        <taxon>Pelagicoccus</taxon>
    </lineage>
</organism>
<evidence type="ECO:0000313" key="4">
    <source>
        <dbReference type="Proteomes" id="UP000526501"/>
    </source>
</evidence>
<protein>
    <submittedName>
        <fullName evidence="3">Septum formation initiator family protein</fullName>
    </submittedName>
</protein>
<dbReference type="Pfam" id="PF04977">
    <property type="entry name" value="DivIC"/>
    <property type="match status" value="1"/>
</dbReference>
<sequence>MSLSRFTNLLFALLFIGAGLFAAVFLYRDYQHYDNLRSENTVLAKRHEALKQESARREDEVEKLKNDPEFIERAIRTKLNYAKEKEVIFRFER</sequence>
<keyword evidence="1" id="KW-0175">Coiled coil</keyword>
<feature type="transmembrane region" description="Helical" evidence="2">
    <location>
        <begin position="6"/>
        <end position="27"/>
    </location>
</feature>
<accession>A0A7X1BBQ4</accession>
<reference evidence="3 4" key="1">
    <citation type="submission" date="2020-07" db="EMBL/GenBank/DDBJ databases">
        <authorList>
            <person name="Feng X."/>
        </authorList>
    </citation>
    <scope>NUCLEOTIDE SEQUENCE [LARGE SCALE GENOMIC DNA]</scope>
    <source>
        <strain evidence="3 4">JCM23202</strain>
    </source>
</reference>
<keyword evidence="4" id="KW-1185">Reference proteome</keyword>
<name>A0A7X1BBQ4_9BACT</name>
<evidence type="ECO:0000313" key="3">
    <source>
        <dbReference type="EMBL" id="MBC2608113.1"/>
    </source>
</evidence>
<feature type="coiled-coil region" evidence="1">
    <location>
        <begin position="33"/>
        <end position="67"/>
    </location>
</feature>
<proteinExistence type="predicted"/>
<dbReference type="EMBL" id="JACHVC010000013">
    <property type="protein sequence ID" value="MBC2608113.1"/>
    <property type="molecule type" value="Genomic_DNA"/>
</dbReference>
<dbReference type="AlphaFoldDB" id="A0A7X1BBQ4"/>
<evidence type="ECO:0000256" key="2">
    <source>
        <dbReference type="SAM" id="Phobius"/>
    </source>
</evidence>
<comment type="caution">
    <text evidence="3">The sequence shown here is derived from an EMBL/GenBank/DDBJ whole genome shotgun (WGS) entry which is preliminary data.</text>
</comment>
<gene>
    <name evidence="3" type="ORF">H5P27_18810</name>
</gene>
<dbReference type="Proteomes" id="UP000526501">
    <property type="component" value="Unassembled WGS sequence"/>
</dbReference>
<dbReference type="RefSeq" id="WP_185661967.1">
    <property type="nucleotide sequence ID" value="NZ_CAWPOO010000013.1"/>
</dbReference>
<keyword evidence="2" id="KW-0472">Membrane</keyword>
<keyword evidence="2" id="KW-0812">Transmembrane</keyword>